<evidence type="ECO:0000313" key="5">
    <source>
        <dbReference type="Proteomes" id="UP000270697"/>
    </source>
</evidence>
<dbReference type="OrthoDB" id="3638744at2"/>
<evidence type="ECO:0000256" key="1">
    <source>
        <dbReference type="SAM" id="Coils"/>
    </source>
</evidence>
<keyword evidence="1" id="KW-0175">Coiled coil</keyword>
<evidence type="ECO:0000313" key="3">
    <source>
        <dbReference type="EMBL" id="SFN67788.1"/>
    </source>
</evidence>
<dbReference type="Proteomes" id="UP000199398">
    <property type="component" value="Unassembled WGS sequence"/>
</dbReference>
<reference evidence="3 4" key="1">
    <citation type="submission" date="2016-10" db="EMBL/GenBank/DDBJ databases">
        <authorList>
            <person name="de Groot N.N."/>
        </authorList>
    </citation>
    <scope>NUCLEOTIDE SEQUENCE [LARGE SCALE GENOMIC DNA]</scope>
    <source>
        <strain evidence="3 4">CPCC 201259</strain>
    </source>
</reference>
<dbReference type="Proteomes" id="UP000270697">
    <property type="component" value="Unassembled WGS sequence"/>
</dbReference>
<feature type="coiled-coil region" evidence="1">
    <location>
        <begin position="14"/>
        <end position="55"/>
    </location>
</feature>
<dbReference type="EMBL" id="FOUP01000006">
    <property type="protein sequence ID" value="SFN67788.1"/>
    <property type="molecule type" value="Genomic_DNA"/>
</dbReference>
<dbReference type="RefSeq" id="WP_093153671.1">
    <property type="nucleotide sequence ID" value="NZ_FOUP01000006.1"/>
</dbReference>
<keyword evidence="5" id="KW-1185">Reference proteome</keyword>
<evidence type="ECO:0000313" key="2">
    <source>
        <dbReference type="EMBL" id="RKT86417.1"/>
    </source>
</evidence>
<sequence>MAQPDKVPDAVVQLRSARAKLDSIKTELKEARDEQAQLETKINDLLAQQREARKERNDAVLAADAAKIPRLTISKEVGMQRSNVYKLLDSGNTSDS</sequence>
<accession>A0A1I5AZ97</accession>
<dbReference type="EMBL" id="RBXX01000002">
    <property type="protein sequence ID" value="RKT86417.1"/>
    <property type="molecule type" value="Genomic_DNA"/>
</dbReference>
<evidence type="ECO:0000313" key="4">
    <source>
        <dbReference type="Proteomes" id="UP000199398"/>
    </source>
</evidence>
<proteinExistence type="predicted"/>
<name>A0A1I5AZ97_9PSEU</name>
<gene>
    <name evidence="2" type="ORF">ATL45_4784</name>
    <name evidence="3" type="ORF">SAMN05421805_10658</name>
</gene>
<protein>
    <submittedName>
        <fullName evidence="3">Uncharacterized protein</fullName>
    </submittedName>
</protein>
<dbReference type="STRING" id="455193.SAMN05421805_10658"/>
<dbReference type="AlphaFoldDB" id="A0A1I5AZ97"/>
<reference evidence="2 5" key="2">
    <citation type="submission" date="2018-10" db="EMBL/GenBank/DDBJ databases">
        <title>Sequencing the genomes of 1000 actinobacteria strains.</title>
        <authorList>
            <person name="Klenk H.-P."/>
        </authorList>
    </citation>
    <scope>NUCLEOTIDE SEQUENCE [LARGE SCALE GENOMIC DNA]</scope>
    <source>
        <strain evidence="2 5">DSM 45119</strain>
    </source>
</reference>
<organism evidence="3 4">
    <name type="scientific">Saccharopolyspora antimicrobica</name>
    <dbReference type="NCBI Taxonomy" id="455193"/>
    <lineage>
        <taxon>Bacteria</taxon>
        <taxon>Bacillati</taxon>
        <taxon>Actinomycetota</taxon>
        <taxon>Actinomycetes</taxon>
        <taxon>Pseudonocardiales</taxon>
        <taxon>Pseudonocardiaceae</taxon>
        <taxon>Saccharopolyspora</taxon>
    </lineage>
</organism>